<dbReference type="PANTHER" id="PTHR42928">
    <property type="entry name" value="TRICARBOXYLATE-BINDING PROTEIN"/>
    <property type="match status" value="1"/>
</dbReference>
<dbReference type="Gene3D" id="3.40.190.10">
    <property type="entry name" value="Periplasmic binding protein-like II"/>
    <property type="match status" value="1"/>
</dbReference>
<comment type="similarity">
    <text evidence="1">Belongs to the UPF0065 (bug) family.</text>
</comment>
<dbReference type="Pfam" id="PF03401">
    <property type="entry name" value="TctC"/>
    <property type="match status" value="1"/>
</dbReference>
<accession>A0A4Q7NM77</accession>
<dbReference type="InterPro" id="IPR005064">
    <property type="entry name" value="BUG"/>
</dbReference>
<reference evidence="3 4" key="1">
    <citation type="submission" date="2019-02" db="EMBL/GenBank/DDBJ databases">
        <title>Genomic Encyclopedia of Type Strains, Phase IV (KMG-IV): sequencing the most valuable type-strain genomes for metagenomic binning, comparative biology and taxonomic classification.</title>
        <authorList>
            <person name="Goeker M."/>
        </authorList>
    </citation>
    <scope>NUCLEOTIDE SEQUENCE [LARGE SCALE GENOMIC DNA]</scope>
    <source>
        <strain evidence="3 4">K24</strain>
    </source>
</reference>
<dbReference type="Proteomes" id="UP000292445">
    <property type="component" value="Unassembled WGS sequence"/>
</dbReference>
<protein>
    <submittedName>
        <fullName evidence="3">Tripartite-type tricarboxylate transporter receptor subunit TctC</fullName>
    </submittedName>
</protein>
<sequence length="327" mass="34611">MHKKITGRRHALAAAGILAAVLACPAHAQNTYPNRPIKLLVGFAAGGGSDVVARLVGKALSERIGQPVIVENRAGDGGNIASAQVAKSEPDGYTLVLMTSGHGTNAAMRKDLPFEPVKGFSWVSTITTYPLTLAVAPSSPIKSFDDFVRRIKTEKDRYTYTSVGVGTAMHLVGEWIMAESGGSALHVPFKGGAGPMTELLAGRVDVMIDTMTNTAPLFKSQRVRLLATTAPKGVQALPGVPSVADTLPAVVFESWLGIAAPAGTPADVVARLNRELRAVLDTPAVHQQLVDWGGSPKASTPDEFQARVENDIRRLRAVVVQRNIQAE</sequence>
<dbReference type="RefSeq" id="WP_130357389.1">
    <property type="nucleotide sequence ID" value="NZ_SGXC01000001.1"/>
</dbReference>
<dbReference type="InterPro" id="IPR042100">
    <property type="entry name" value="Bug_dom1"/>
</dbReference>
<keyword evidence="4" id="KW-1185">Reference proteome</keyword>
<dbReference type="PANTHER" id="PTHR42928:SF5">
    <property type="entry name" value="BLR1237 PROTEIN"/>
    <property type="match status" value="1"/>
</dbReference>
<dbReference type="PROSITE" id="PS51318">
    <property type="entry name" value="TAT"/>
    <property type="match status" value="1"/>
</dbReference>
<evidence type="ECO:0000313" key="4">
    <source>
        <dbReference type="Proteomes" id="UP000292445"/>
    </source>
</evidence>
<evidence type="ECO:0000256" key="2">
    <source>
        <dbReference type="SAM" id="SignalP"/>
    </source>
</evidence>
<organism evidence="3 4">
    <name type="scientific">Pigmentiphaga kullae</name>
    <dbReference type="NCBI Taxonomy" id="151784"/>
    <lineage>
        <taxon>Bacteria</taxon>
        <taxon>Pseudomonadati</taxon>
        <taxon>Pseudomonadota</taxon>
        <taxon>Betaproteobacteria</taxon>
        <taxon>Burkholderiales</taxon>
        <taxon>Alcaligenaceae</taxon>
        <taxon>Pigmentiphaga</taxon>
    </lineage>
</organism>
<feature type="chain" id="PRO_5020207918" evidence="2">
    <location>
        <begin position="29"/>
        <end position="327"/>
    </location>
</feature>
<comment type="caution">
    <text evidence="3">The sequence shown here is derived from an EMBL/GenBank/DDBJ whole genome shotgun (WGS) entry which is preliminary data.</text>
</comment>
<dbReference type="SUPFAM" id="SSF53850">
    <property type="entry name" value="Periplasmic binding protein-like II"/>
    <property type="match status" value="1"/>
</dbReference>
<keyword evidence="2" id="KW-0732">Signal</keyword>
<dbReference type="PIRSF" id="PIRSF017082">
    <property type="entry name" value="YflP"/>
    <property type="match status" value="1"/>
</dbReference>
<evidence type="ECO:0000313" key="3">
    <source>
        <dbReference type="EMBL" id="RZS86284.1"/>
    </source>
</evidence>
<name>A0A4Q7NM77_9BURK</name>
<dbReference type="AlphaFoldDB" id="A0A4Q7NM77"/>
<dbReference type="Gene3D" id="3.40.190.150">
    <property type="entry name" value="Bordetella uptake gene, domain 1"/>
    <property type="match status" value="1"/>
</dbReference>
<dbReference type="InterPro" id="IPR006311">
    <property type="entry name" value="TAT_signal"/>
</dbReference>
<keyword evidence="3" id="KW-0675">Receptor</keyword>
<dbReference type="EMBL" id="SGXC01000001">
    <property type="protein sequence ID" value="RZS86284.1"/>
    <property type="molecule type" value="Genomic_DNA"/>
</dbReference>
<dbReference type="PROSITE" id="PS51257">
    <property type="entry name" value="PROKAR_LIPOPROTEIN"/>
    <property type="match status" value="1"/>
</dbReference>
<evidence type="ECO:0000256" key="1">
    <source>
        <dbReference type="ARBA" id="ARBA00006987"/>
    </source>
</evidence>
<gene>
    <name evidence="3" type="ORF">EV675_2324</name>
</gene>
<proteinExistence type="inferred from homology"/>
<dbReference type="CDD" id="cd13578">
    <property type="entry name" value="PBP2_Bug27"/>
    <property type="match status" value="1"/>
</dbReference>
<feature type="signal peptide" evidence="2">
    <location>
        <begin position="1"/>
        <end position="28"/>
    </location>
</feature>
<dbReference type="OrthoDB" id="8880364at2"/>